<dbReference type="GO" id="GO:0005886">
    <property type="term" value="C:plasma membrane"/>
    <property type="evidence" value="ECO:0007669"/>
    <property type="project" value="UniProtKB-SubCell"/>
</dbReference>
<comment type="caution">
    <text evidence="2">The sequence shown here is derived from an EMBL/GenBank/DDBJ whole genome shotgun (WGS) entry which is preliminary data.</text>
</comment>
<keyword evidence="3" id="KW-1185">Reference proteome</keyword>
<evidence type="ECO:0000256" key="1">
    <source>
        <dbReference type="PIRNR" id="PIRNR016661"/>
    </source>
</evidence>
<dbReference type="PANTHER" id="PTHR34295">
    <property type="entry name" value="BIOTIN TRANSPORTER BIOY"/>
    <property type="match status" value="1"/>
</dbReference>
<gene>
    <name evidence="2" type="ORF">EA473_01515</name>
</gene>
<keyword evidence="1" id="KW-0472">Membrane</keyword>
<comment type="similarity">
    <text evidence="1">Belongs to the BioY family.</text>
</comment>
<reference evidence="2 3" key="1">
    <citation type="submission" date="2018-10" db="EMBL/GenBank/DDBJ databases">
        <title>Natrarchaeobius chitinivorans gen. nov., sp. nov., and Natrarchaeobius haloalkaliphilus sp. nov., alkaliphilic, chitin-utilizing haloarchaea from hypersaline alkaline lakes.</title>
        <authorList>
            <person name="Sorokin D.Y."/>
            <person name="Elcheninov A.G."/>
            <person name="Kostrikina N.A."/>
            <person name="Bale N.J."/>
            <person name="Sinninghe Damste J.S."/>
            <person name="Khijniak T.V."/>
            <person name="Kublanov I.V."/>
            <person name="Toshchakov S.V."/>
        </authorList>
    </citation>
    <scope>NUCLEOTIDE SEQUENCE [LARGE SCALE GENOMIC DNA]</scope>
    <source>
        <strain evidence="2 3">AArcht4T</strain>
    </source>
</reference>
<comment type="subcellular location">
    <subcellularLocation>
        <location evidence="1">Cell membrane</location>
        <topology evidence="1">Multi-pass membrane protein</topology>
    </subcellularLocation>
</comment>
<dbReference type="PANTHER" id="PTHR34295:SF1">
    <property type="entry name" value="BIOTIN TRANSPORTER BIOY"/>
    <property type="match status" value="1"/>
</dbReference>
<proteinExistence type="inferred from homology"/>
<sequence length="195" mass="20711">METHRESVDPVADDVVRSFARAAILAALLGATAPVSIPIPISPVPITLQVLFVFLAGLYLGPVWGPFSVLLYLTAGAVGLPVFAEMKSGIGILFGQTGGYLWGYVVAAWLIGVMVHRGTELRDPAEQPLPIVVVALVASMVVIYGMGVGYMAWLLELELLEAVAMGMVPFLVGDLLKMVAAVAIVKSKRITQVRP</sequence>
<protein>
    <submittedName>
        <fullName evidence="2">Biotin transporter BioY</fullName>
    </submittedName>
</protein>
<keyword evidence="1" id="KW-0813">Transport</keyword>
<dbReference type="OrthoDB" id="50443at2157"/>
<organism evidence="2 3">
    <name type="scientific">Natrarchaeobius chitinivorans</name>
    <dbReference type="NCBI Taxonomy" id="1679083"/>
    <lineage>
        <taxon>Archaea</taxon>
        <taxon>Methanobacteriati</taxon>
        <taxon>Methanobacteriota</taxon>
        <taxon>Stenosarchaea group</taxon>
        <taxon>Halobacteria</taxon>
        <taxon>Halobacteriales</taxon>
        <taxon>Natrialbaceae</taxon>
        <taxon>Natrarchaeobius</taxon>
    </lineage>
</organism>
<evidence type="ECO:0000313" key="3">
    <source>
        <dbReference type="Proteomes" id="UP000282323"/>
    </source>
</evidence>
<name>A0A3N6MKW5_NATCH</name>
<dbReference type="Proteomes" id="UP000282323">
    <property type="component" value="Unassembled WGS sequence"/>
</dbReference>
<dbReference type="EMBL" id="REGA01000001">
    <property type="protein sequence ID" value="RQG97900.1"/>
    <property type="molecule type" value="Genomic_DNA"/>
</dbReference>
<evidence type="ECO:0000313" key="2">
    <source>
        <dbReference type="EMBL" id="RQG97900.1"/>
    </source>
</evidence>
<dbReference type="PIRSF" id="PIRSF016661">
    <property type="entry name" value="BioY"/>
    <property type="match status" value="1"/>
</dbReference>
<dbReference type="Pfam" id="PF02632">
    <property type="entry name" value="BioY"/>
    <property type="match status" value="1"/>
</dbReference>
<dbReference type="InterPro" id="IPR003784">
    <property type="entry name" value="BioY"/>
</dbReference>
<dbReference type="Gene3D" id="1.10.1760.20">
    <property type="match status" value="1"/>
</dbReference>
<dbReference type="GO" id="GO:0015225">
    <property type="term" value="F:biotin transmembrane transporter activity"/>
    <property type="evidence" value="ECO:0007669"/>
    <property type="project" value="UniProtKB-UniRule"/>
</dbReference>
<accession>A0A3N6MKW5</accession>
<keyword evidence="1" id="KW-1003">Cell membrane</keyword>
<dbReference type="AlphaFoldDB" id="A0A3N6MKW5"/>
<dbReference type="RefSeq" id="WP_124193885.1">
    <property type="nucleotide sequence ID" value="NZ_REGA01000001.1"/>
</dbReference>